<evidence type="ECO:0000313" key="17">
    <source>
        <dbReference type="Proteomes" id="UP000270112"/>
    </source>
</evidence>
<keyword evidence="11" id="KW-1133">Transmembrane helix</keyword>
<dbReference type="SMART" id="SM00387">
    <property type="entry name" value="HATPase_c"/>
    <property type="match status" value="1"/>
</dbReference>
<dbReference type="Gene3D" id="3.40.50.2300">
    <property type="match status" value="2"/>
</dbReference>
<dbReference type="CDD" id="cd00082">
    <property type="entry name" value="HisKA"/>
    <property type="match status" value="1"/>
</dbReference>
<evidence type="ECO:0000259" key="12">
    <source>
        <dbReference type="PROSITE" id="PS50109"/>
    </source>
</evidence>
<dbReference type="Pfam" id="PF00072">
    <property type="entry name" value="Response_reg"/>
    <property type="match status" value="2"/>
</dbReference>
<accession>A0A3N0IY75</accession>
<dbReference type="Gene3D" id="3.30.565.10">
    <property type="entry name" value="Histidine kinase-like ATPase, C-terminal domain"/>
    <property type="match status" value="1"/>
</dbReference>
<dbReference type="CDD" id="cd17546">
    <property type="entry name" value="REC_hyHK_CKI1_RcsC-like"/>
    <property type="match status" value="2"/>
</dbReference>
<dbReference type="RefSeq" id="WP_114545919.1">
    <property type="nucleotide sequence ID" value="NZ_PPTT01000009.1"/>
</dbReference>
<comment type="catalytic activity">
    <reaction evidence="1">
        <text>ATP + protein L-histidine = ADP + protein N-phospho-L-histidine.</text>
        <dbReference type="EC" id="2.7.13.3"/>
    </reaction>
</comment>
<dbReference type="PANTHER" id="PTHR45339">
    <property type="entry name" value="HYBRID SIGNAL TRANSDUCTION HISTIDINE KINASE J"/>
    <property type="match status" value="1"/>
</dbReference>
<feature type="transmembrane region" description="Helical" evidence="11">
    <location>
        <begin position="7"/>
        <end position="29"/>
    </location>
</feature>
<reference evidence="15" key="3">
    <citation type="journal article" date="2019" name="Microbiol. Resour. Announc.">
        <title>Draft Genome Sequences of Type Strains of Gordonibacter faecihominis, Paraeggerthella hongkongensis, Parvibacter caecicola,Slackia equolifaciens, Slackia faecicanis, and Slackia isoflavoniconvertens.</title>
        <authorList>
            <person name="Danylec N."/>
            <person name="Stoll D.A."/>
            <person name="Dotsch A."/>
            <person name="Huch M."/>
        </authorList>
    </citation>
    <scope>NUCLEOTIDE SEQUENCE</scope>
    <source>
        <strain evidence="15">DSM 16107</strain>
    </source>
</reference>
<evidence type="ECO:0000256" key="9">
    <source>
        <dbReference type="PROSITE-ProRule" id="PRU00169"/>
    </source>
</evidence>
<dbReference type="OrthoDB" id="3170569at2"/>
<dbReference type="SMART" id="SM00448">
    <property type="entry name" value="REC"/>
    <property type="match status" value="2"/>
</dbReference>
<sequence>MNQKPNASVWLSRITAVVLAVLMTAFFVITINNMMTISNRTDEIKSSPYPVSVAAGRVETLLVQCRTLSGRPLLSRSDEALDALERSYDNVDEDMREKTAFIASEHDADPAAAQALEEGYADLDELQEQLVALARDPSVTDEEIRAFTDERINPAIEDLLGLDIGILDQSTASVEELYTVVTDVGMQTIAWAIVLMAGVTASVGAYLVLIRRNRKSEDKLRADLQEALALAQTASAAKSQFLSNMSHDIRTPMNAIVGLTSIAEAHLEEPEHVAVCLDRIKTSSRHLLSLINDVLDMGKIESGKIVLNEDRFSFPEFVNGIVTIAQPQAQEKHLTLDITIGNVQQENVIGDSMRLNQALINLVSNAVKYTPEGGTVRLSLSEEPSRRAGHHNYRFVVQDTGYGMTPEFVERLFDPFEREESAETKRIEGTGLGMAITKNVVDMMGGTIEVESAPGEGSTFTVVVPLVPVKDAEEDFALGTLEAARVLVVDDDAQVVEGTLLILDELGLRGDAATSGAQAVSLVAGAHDERDDFRFIIVDWIMPGMDGIETVRRIRAEAGDSTPIVLLTAYDWADIEDEARAAGVSAFVSKPLFKSRLHRVLKEFADLDGAGGVEQPRAEGHVVGRVLLVEDNLLNREIASELIRTIGAEVEQAHDGQKAVEAAGAAPEGYFDLVFMDMQMPLMNGIEATRAIRAGERAAGRGRVPIVAMTANAFTEDREQALEAGMDGFMTKPIDLGKLRRVLEEYLPENAE</sequence>
<dbReference type="FunFam" id="3.30.565.10:FF:000010">
    <property type="entry name" value="Sensor histidine kinase RcsC"/>
    <property type="match status" value="1"/>
</dbReference>
<reference evidence="17" key="2">
    <citation type="submission" date="2018-05" db="EMBL/GenBank/DDBJ databases">
        <title>Genome Sequencing of selected type strains of the family Eggerthellaceae.</title>
        <authorList>
            <person name="Danylec N."/>
            <person name="Stoll D.A."/>
            <person name="Doetsch A."/>
            <person name="Huch M."/>
        </authorList>
    </citation>
    <scope>NUCLEOTIDE SEQUENCE [LARGE SCALE GENOMIC DNA]</scope>
    <source>
        <strain evidence="17">DSM 16107</strain>
    </source>
</reference>
<evidence type="ECO:0000256" key="8">
    <source>
        <dbReference type="ARBA" id="ARBA00074306"/>
    </source>
</evidence>
<feature type="modified residue" description="4-aspartylphosphate" evidence="9">
    <location>
        <position position="677"/>
    </location>
</feature>
<dbReference type="EC" id="2.7.13.3" evidence="4"/>
<feature type="domain" description="Response regulatory" evidence="13">
    <location>
        <begin position="485"/>
        <end position="605"/>
    </location>
</feature>
<dbReference type="PRINTS" id="PR00344">
    <property type="entry name" value="BCTRLSENSOR"/>
</dbReference>
<keyword evidence="6 15" id="KW-0418">Kinase</keyword>
<reference evidence="14 16" key="1">
    <citation type="journal article" date="2018" name="Elife">
        <title>Discovery and characterization of a prevalent human gut bacterial enzyme sufficient for the inactivation of a family of plant toxins.</title>
        <authorList>
            <person name="Koppel N."/>
            <person name="Bisanz J.E."/>
            <person name="Pandelia M.E."/>
            <person name="Turnbaugh P.J."/>
            <person name="Balskus E.P."/>
        </authorList>
    </citation>
    <scope>NUCLEOTIDE SEQUENCE [LARGE SCALE GENOMIC DNA]</scope>
    <source>
        <strain evidence="14 16">DSM 16107</strain>
    </source>
</reference>
<dbReference type="InterPro" id="IPR003594">
    <property type="entry name" value="HATPase_dom"/>
</dbReference>
<evidence type="ECO:0000313" key="16">
    <source>
        <dbReference type="Proteomes" id="UP000253817"/>
    </source>
</evidence>
<keyword evidence="7" id="KW-0902">Two-component regulatory system</keyword>
<dbReference type="Pfam" id="PF00512">
    <property type="entry name" value="HisKA"/>
    <property type="match status" value="1"/>
</dbReference>
<dbReference type="SMART" id="SM00388">
    <property type="entry name" value="HisKA"/>
    <property type="match status" value="1"/>
</dbReference>
<protein>
    <recommendedName>
        <fullName evidence="8">Circadian input-output histidine kinase CikA</fullName>
        <ecNumber evidence="4">2.7.13.3</ecNumber>
    </recommendedName>
</protein>
<dbReference type="InterPro" id="IPR003661">
    <property type="entry name" value="HisK_dim/P_dom"/>
</dbReference>
<dbReference type="Proteomes" id="UP000270112">
    <property type="component" value="Unassembled WGS sequence"/>
</dbReference>
<dbReference type="AlphaFoldDB" id="A0A3N0IY75"/>
<dbReference type="Gene3D" id="1.10.287.130">
    <property type="match status" value="1"/>
</dbReference>
<dbReference type="InterPro" id="IPR036097">
    <property type="entry name" value="HisK_dim/P_sf"/>
</dbReference>
<dbReference type="Pfam" id="PF02518">
    <property type="entry name" value="HATPase_c"/>
    <property type="match status" value="1"/>
</dbReference>
<dbReference type="EMBL" id="PPTT01000009">
    <property type="protein sequence ID" value="RDB69429.1"/>
    <property type="molecule type" value="Genomic_DNA"/>
</dbReference>
<evidence type="ECO:0000313" key="14">
    <source>
        <dbReference type="EMBL" id="RDB69429.1"/>
    </source>
</evidence>
<evidence type="ECO:0000256" key="10">
    <source>
        <dbReference type="SAM" id="Coils"/>
    </source>
</evidence>
<dbReference type="InterPro" id="IPR011006">
    <property type="entry name" value="CheY-like_superfamily"/>
</dbReference>
<dbReference type="GO" id="GO:0005886">
    <property type="term" value="C:plasma membrane"/>
    <property type="evidence" value="ECO:0007669"/>
    <property type="project" value="UniProtKB-SubCell"/>
</dbReference>
<dbReference type="GO" id="GO:0000155">
    <property type="term" value="F:phosphorelay sensor kinase activity"/>
    <property type="evidence" value="ECO:0007669"/>
    <property type="project" value="InterPro"/>
</dbReference>
<dbReference type="InterPro" id="IPR001789">
    <property type="entry name" value="Sig_transdc_resp-reg_receiver"/>
</dbReference>
<comment type="subcellular location">
    <subcellularLocation>
        <location evidence="2">Cell membrane</location>
    </subcellularLocation>
</comment>
<keyword evidence="10" id="KW-0175">Coiled coil</keyword>
<feature type="coiled-coil region" evidence="10">
    <location>
        <begin position="74"/>
        <end position="136"/>
    </location>
</feature>
<dbReference type="SUPFAM" id="SSF47384">
    <property type="entry name" value="Homodimeric domain of signal transducing histidine kinase"/>
    <property type="match status" value="1"/>
</dbReference>
<evidence type="ECO:0000259" key="13">
    <source>
        <dbReference type="PROSITE" id="PS50110"/>
    </source>
</evidence>
<feature type="modified residue" description="4-aspartylphosphate" evidence="9">
    <location>
        <position position="539"/>
    </location>
</feature>
<dbReference type="PANTHER" id="PTHR45339:SF1">
    <property type="entry name" value="HYBRID SIGNAL TRANSDUCTION HISTIDINE KINASE J"/>
    <property type="match status" value="1"/>
</dbReference>
<dbReference type="InterPro" id="IPR005467">
    <property type="entry name" value="His_kinase_dom"/>
</dbReference>
<comment type="similarity">
    <text evidence="3">In the N-terminal section; belongs to the phytochrome family.</text>
</comment>
<feature type="domain" description="Response regulatory" evidence="13">
    <location>
        <begin position="625"/>
        <end position="747"/>
    </location>
</feature>
<keyword evidence="11" id="KW-0812">Transmembrane</keyword>
<proteinExistence type="inferred from homology"/>
<dbReference type="InterPro" id="IPR004358">
    <property type="entry name" value="Sig_transdc_His_kin-like_C"/>
</dbReference>
<keyword evidence="5 9" id="KW-0597">Phosphoprotein</keyword>
<dbReference type="InterPro" id="IPR036890">
    <property type="entry name" value="HATPase_C_sf"/>
</dbReference>
<organism evidence="15 17">
    <name type="scientific">Eggerthella sinensis</name>
    <dbReference type="NCBI Taxonomy" id="242230"/>
    <lineage>
        <taxon>Bacteria</taxon>
        <taxon>Bacillati</taxon>
        <taxon>Actinomycetota</taxon>
        <taxon>Coriobacteriia</taxon>
        <taxon>Eggerthellales</taxon>
        <taxon>Eggerthellaceae</taxon>
        <taxon>Eggerthella</taxon>
    </lineage>
</organism>
<comment type="caution">
    <text evidence="15">The sequence shown here is derived from an EMBL/GenBank/DDBJ whole genome shotgun (WGS) entry which is preliminary data.</text>
</comment>
<evidence type="ECO:0000256" key="5">
    <source>
        <dbReference type="ARBA" id="ARBA00022553"/>
    </source>
</evidence>
<evidence type="ECO:0000256" key="4">
    <source>
        <dbReference type="ARBA" id="ARBA00012438"/>
    </source>
</evidence>
<keyword evidence="11" id="KW-0472">Membrane</keyword>
<dbReference type="CDD" id="cd16922">
    <property type="entry name" value="HATPase_EvgS-ArcB-TorS-like"/>
    <property type="match status" value="1"/>
</dbReference>
<feature type="transmembrane region" description="Helical" evidence="11">
    <location>
        <begin position="189"/>
        <end position="209"/>
    </location>
</feature>
<evidence type="ECO:0000256" key="6">
    <source>
        <dbReference type="ARBA" id="ARBA00022777"/>
    </source>
</evidence>
<evidence type="ECO:0000313" key="15">
    <source>
        <dbReference type="EMBL" id="RNM41938.1"/>
    </source>
</evidence>
<dbReference type="Proteomes" id="UP000253817">
    <property type="component" value="Unassembled WGS sequence"/>
</dbReference>
<dbReference type="SUPFAM" id="SSF52172">
    <property type="entry name" value="CheY-like"/>
    <property type="match status" value="2"/>
</dbReference>
<gene>
    <name evidence="14" type="ORF">C1876_06570</name>
    <name evidence="15" type="ORF">DMP09_07430</name>
</gene>
<name>A0A3N0IY75_9ACTN</name>
<keyword evidence="16" id="KW-1185">Reference proteome</keyword>
<evidence type="ECO:0000256" key="3">
    <source>
        <dbReference type="ARBA" id="ARBA00006402"/>
    </source>
</evidence>
<dbReference type="PROSITE" id="PS50110">
    <property type="entry name" value="RESPONSE_REGULATORY"/>
    <property type="match status" value="2"/>
</dbReference>
<feature type="domain" description="Histidine kinase" evidence="12">
    <location>
        <begin position="244"/>
        <end position="468"/>
    </location>
</feature>
<dbReference type="SUPFAM" id="SSF55874">
    <property type="entry name" value="ATPase domain of HSP90 chaperone/DNA topoisomerase II/histidine kinase"/>
    <property type="match status" value="1"/>
</dbReference>
<evidence type="ECO:0000256" key="11">
    <source>
        <dbReference type="SAM" id="Phobius"/>
    </source>
</evidence>
<evidence type="ECO:0000256" key="2">
    <source>
        <dbReference type="ARBA" id="ARBA00004236"/>
    </source>
</evidence>
<evidence type="ECO:0000256" key="1">
    <source>
        <dbReference type="ARBA" id="ARBA00000085"/>
    </source>
</evidence>
<keyword evidence="6 15" id="KW-0808">Transferase</keyword>
<dbReference type="EMBL" id="QICC01000023">
    <property type="protein sequence ID" value="RNM41938.1"/>
    <property type="molecule type" value="Genomic_DNA"/>
</dbReference>
<dbReference type="PROSITE" id="PS50109">
    <property type="entry name" value="HIS_KIN"/>
    <property type="match status" value="1"/>
</dbReference>
<evidence type="ECO:0000256" key="7">
    <source>
        <dbReference type="ARBA" id="ARBA00023012"/>
    </source>
</evidence>